<dbReference type="Gene3D" id="3.90.870.10">
    <property type="entry name" value="DHBP synthase"/>
    <property type="match status" value="1"/>
</dbReference>
<dbReference type="OrthoDB" id="9814580at2"/>
<keyword evidence="7 9" id="KW-0067">ATP-binding</keyword>
<evidence type="ECO:0000256" key="2">
    <source>
        <dbReference type="ARBA" id="ARBA00022490"/>
    </source>
</evidence>
<dbReference type="GO" id="GO:0000049">
    <property type="term" value="F:tRNA binding"/>
    <property type="evidence" value="ECO:0007669"/>
    <property type="project" value="TreeGrafter"/>
</dbReference>
<dbReference type="InterPro" id="IPR006070">
    <property type="entry name" value="Sua5-like_dom"/>
</dbReference>
<feature type="domain" description="YrdC-like" evidence="10">
    <location>
        <begin position="3"/>
        <end position="185"/>
    </location>
</feature>
<keyword evidence="2 9" id="KW-0963">Cytoplasm</keyword>
<dbReference type="SUPFAM" id="SSF55821">
    <property type="entry name" value="YrdC/RibB"/>
    <property type="match status" value="1"/>
</dbReference>
<keyword evidence="3 9" id="KW-0808">Transferase</keyword>
<comment type="subcellular location">
    <subcellularLocation>
        <location evidence="1 9">Cytoplasm</location>
    </subcellularLocation>
</comment>
<dbReference type="PROSITE" id="PS51163">
    <property type="entry name" value="YRDC"/>
    <property type="match status" value="1"/>
</dbReference>
<dbReference type="GO" id="GO:0061710">
    <property type="term" value="F:L-threonylcarbamoyladenylate synthase"/>
    <property type="evidence" value="ECO:0007669"/>
    <property type="project" value="UniProtKB-EC"/>
</dbReference>
<dbReference type="GO" id="GO:0005737">
    <property type="term" value="C:cytoplasm"/>
    <property type="evidence" value="ECO:0007669"/>
    <property type="project" value="UniProtKB-SubCell"/>
</dbReference>
<dbReference type="PANTHER" id="PTHR17490">
    <property type="entry name" value="SUA5"/>
    <property type="match status" value="1"/>
</dbReference>
<dbReference type="InterPro" id="IPR017945">
    <property type="entry name" value="DHBP_synth_RibB-like_a/b_dom"/>
</dbReference>
<dbReference type="Pfam" id="PF01300">
    <property type="entry name" value="Sua5_yciO_yrdC"/>
    <property type="match status" value="1"/>
</dbReference>
<dbReference type="InterPro" id="IPR050156">
    <property type="entry name" value="TC-AMP_synthase_SUA5"/>
</dbReference>
<reference evidence="11 12" key="1">
    <citation type="submission" date="2018-09" db="EMBL/GenBank/DDBJ databases">
        <title>Phylogeny of the Shewanellaceae, and recommendation for two new genera, Pseudoshewanella and Parashewanella.</title>
        <authorList>
            <person name="Wang G."/>
        </authorList>
    </citation>
    <scope>NUCLEOTIDE SEQUENCE [LARGE SCALE GENOMIC DNA]</scope>
    <source>
        <strain evidence="11 12">C51</strain>
    </source>
</reference>
<dbReference type="NCBIfam" id="TIGR00057">
    <property type="entry name" value="L-threonylcarbamoyladenylate synthase"/>
    <property type="match status" value="1"/>
</dbReference>
<evidence type="ECO:0000256" key="6">
    <source>
        <dbReference type="ARBA" id="ARBA00022741"/>
    </source>
</evidence>
<dbReference type="RefSeq" id="WP_121837794.1">
    <property type="nucleotide sequence ID" value="NZ_ML014759.1"/>
</dbReference>
<organism evidence="11 12">
    <name type="scientific">Parashewanella curva</name>
    <dbReference type="NCBI Taxonomy" id="2338552"/>
    <lineage>
        <taxon>Bacteria</taxon>
        <taxon>Pseudomonadati</taxon>
        <taxon>Pseudomonadota</taxon>
        <taxon>Gammaproteobacteria</taxon>
        <taxon>Alteromonadales</taxon>
        <taxon>Shewanellaceae</taxon>
        <taxon>Parashewanella</taxon>
    </lineage>
</organism>
<dbReference type="GO" id="GO:0002949">
    <property type="term" value="P:tRNA threonylcarbamoyladenosine modification"/>
    <property type="evidence" value="ECO:0007669"/>
    <property type="project" value="UniProtKB-UniRule"/>
</dbReference>
<evidence type="ECO:0000256" key="5">
    <source>
        <dbReference type="ARBA" id="ARBA00022695"/>
    </source>
</evidence>
<dbReference type="HAMAP" id="MF_01852">
    <property type="entry name" value="TsaC"/>
    <property type="match status" value="1"/>
</dbReference>
<dbReference type="EC" id="2.7.7.87" evidence="9"/>
<dbReference type="EMBL" id="QZEI01000010">
    <property type="protein sequence ID" value="RLV60890.1"/>
    <property type="molecule type" value="Genomic_DNA"/>
</dbReference>
<gene>
    <name evidence="9" type="primary">tsaC</name>
    <name evidence="11" type="ORF">D5018_04415</name>
</gene>
<comment type="function">
    <text evidence="9">Required for the formation of a threonylcarbamoyl group on adenosine at position 37 (t(6)A37) in tRNAs that read codons beginning with adenine. Catalyzes the conversion of L-threonine, HCO(3)(-)/CO(2) and ATP to give threonylcarbamoyl-AMP (TC-AMP) as the acyladenylate intermediate, with the release of diphosphate.</text>
</comment>
<dbReference type="InterPro" id="IPR023535">
    <property type="entry name" value="TC-AMP_synthase"/>
</dbReference>
<evidence type="ECO:0000256" key="9">
    <source>
        <dbReference type="HAMAP-Rule" id="MF_01852"/>
    </source>
</evidence>
<evidence type="ECO:0000256" key="4">
    <source>
        <dbReference type="ARBA" id="ARBA00022694"/>
    </source>
</evidence>
<comment type="catalytic activity">
    <reaction evidence="8 9">
        <text>L-threonine + hydrogencarbonate + ATP = L-threonylcarbamoyladenylate + diphosphate + H2O</text>
        <dbReference type="Rhea" id="RHEA:36407"/>
        <dbReference type="ChEBI" id="CHEBI:15377"/>
        <dbReference type="ChEBI" id="CHEBI:17544"/>
        <dbReference type="ChEBI" id="CHEBI:30616"/>
        <dbReference type="ChEBI" id="CHEBI:33019"/>
        <dbReference type="ChEBI" id="CHEBI:57926"/>
        <dbReference type="ChEBI" id="CHEBI:73682"/>
        <dbReference type="EC" id="2.7.7.87"/>
    </reaction>
</comment>
<accession>A0A3L8Q0D9</accession>
<sequence>MRHLHPTQVSELINAGGIIAYPTEGVYGLGCDPDNVGSIERLLTIKQRPWEKGLIIVASRFEQLADYVDFSQLTDEQINTIKSHWPGAVTQIMPAKQSVSTKLKGQFDTIAIRISAHPTVIELCNSLGKPLVSTSANIAGEPPAMSGDEIEAQFSEQIDALIEGELGGRKQPSTIIDARTGQVLR</sequence>
<proteinExistence type="inferred from homology"/>
<keyword evidence="6 9" id="KW-0547">Nucleotide-binding</keyword>
<keyword evidence="12" id="KW-1185">Reference proteome</keyword>
<dbReference type="AlphaFoldDB" id="A0A3L8Q0D9"/>
<evidence type="ECO:0000259" key="10">
    <source>
        <dbReference type="PROSITE" id="PS51163"/>
    </source>
</evidence>
<evidence type="ECO:0000256" key="1">
    <source>
        <dbReference type="ARBA" id="ARBA00004496"/>
    </source>
</evidence>
<dbReference type="PANTHER" id="PTHR17490:SF18">
    <property type="entry name" value="THREONYLCARBAMOYL-AMP SYNTHASE"/>
    <property type="match status" value="1"/>
</dbReference>
<keyword evidence="5 9" id="KW-0548">Nucleotidyltransferase</keyword>
<dbReference type="GO" id="GO:0003725">
    <property type="term" value="F:double-stranded RNA binding"/>
    <property type="evidence" value="ECO:0007669"/>
    <property type="project" value="InterPro"/>
</dbReference>
<dbReference type="GO" id="GO:0005524">
    <property type="term" value="F:ATP binding"/>
    <property type="evidence" value="ECO:0007669"/>
    <property type="project" value="UniProtKB-UniRule"/>
</dbReference>
<evidence type="ECO:0000313" key="11">
    <source>
        <dbReference type="EMBL" id="RLV60890.1"/>
    </source>
</evidence>
<evidence type="ECO:0000256" key="8">
    <source>
        <dbReference type="ARBA" id="ARBA00048366"/>
    </source>
</evidence>
<evidence type="ECO:0000256" key="3">
    <source>
        <dbReference type="ARBA" id="ARBA00022679"/>
    </source>
</evidence>
<protein>
    <recommendedName>
        <fullName evidence="9">Threonylcarbamoyl-AMP synthase</fullName>
        <shortName evidence="9">TC-AMP synthase</shortName>
        <ecNumber evidence="9">2.7.7.87</ecNumber>
    </recommendedName>
    <alternativeName>
        <fullName evidence="9">L-threonylcarbamoyladenylate synthase</fullName>
    </alternativeName>
    <alternativeName>
        <fullName evidence="9">t(6)A37 threonylcarbamoyladenosine biosynthesis protein TsaC</fullName>
    </alternativeName>
    <alternativeName>
        <fullName evidence="9">tRNA threonylcarbamoyladenosine biosynthesis protein TsaC</fullName>
    </alternativeName>
</protein>
<dbReference type="Proteomes" id="UP000281474">
    <property type="component" value="Unassembled WGS sequence"/>
</dbReference>
<evidence type="ECO:0000256" key="7">
    <source>
        <dbReference type="ARBA" id="ARBA00022840"/>
    </source>
</evidence>
<comment type="caution">
    <text evidence="11">The sequence shown here is derived from an EMBL/GenBank/DDBJ whole genome shotgun (WGS) entry which is preliminary data.</text>
</comment>
<name>A0A3L8Q0D9_9GAMM</name>
<dbReference type="FunFam" id="3.90.870.10:FF:000004">
    <property type="entry name" value="Threonylcarbamoyl-AMP synthase"/>
    <property type="match status" value="1"/>
</dbReference>
<dbReference type="GO" id="GO:0006450">
    <property type="term" value="P:regulation of translational fidelity"/>
    <property type="evidence" value="ECO:0007669"/>
    <property type="project" value="TreeGrafter"/>
</dbReference>
<comment type="similarity">
    <text evidence="9">Belongs to the SUA5 family. TsaC subfamily.</text>
</comment>
<keyword evidence="4 9" id="KW-0819">tRNA processing</keyword>
<evidence type="ECO:0000313" key="12">
    <source>
        <dbReference type="Proteomes" id="UP000281474"/>
    </source>
</evidence>